<evidence type="ECO:0000259" key="4">
    <source>
        <dbReference type="PROSITE" id="PS51000"/>
    </source>
</evidence>
<evidence type="ECO:0000256" key="2">
    <source>
        <dbReference type="ARBA" id="ARBA00023125"/>
    </source>
</evidence>
<dbReference type="PRINTS" id="PR00037">
    <property type="entry name" value="HTHLACR"/>
</dbReference>
<dbReference type="InterPro" id="IPR037171">
    <property type="entry name" value="NagB/RpiA_transferase-like"/>
</dbReference>
<dbReference type="InterPro" id="IPR050313">
    <property type="entry name" value="Carb_Metab_HTH_regulators"/>
</dbReference>
<dbReference type="InterPro" id="IPR014036">
    <property type="entry name" value="DeoR-like_C"/>
</dbReference>
<protein>
    <submittedName>
        <fullName evidence="5">DeoR family transcriptional regulator</fullName>
    </submittedName>
</protein>
<dbReference type="SUPFAM" id="SSF46785">
    <property type="entry name" value="Winged helix' DNA-binding domain"/>
    <property type="match status" value="1"/>
</dbReference>
<dbReference type="AlphaFoldDB" id="A0A2S9QHG1"/>
<dbReference type="Pfam" id="PF08220">
    <property type="entry name" value="HTH_DeoR"/>
    <property type="match status" value="1"/>
</dbReference>
<keyword evidence="2" id="KW-0238">DNA-binding</keyword>
<dbReference type="SMART" id="SM00420">
    <property type="entry name" value="HTH_DEOR"/>
    <property type="match status" value="1"/>
</dbReference>
<dbReference type="GO" id="GO:0003677">
    <property type="term" value="F:DNA binding"/>
    <property type="evidence" value="ECO:0007669"/>
    <property type="project" value="UniProtKB-KW"/>
</dbReference>
<dbReference type="InterPro" id="IPR036390">
    <property type="entry name" value="WH_DNA-bd_sf"/>
</dbReference>
<dbReference type="PROSITE" id="PS51000">
    <property type="entry name" value="HTH_DEOR_2"/>
    <property type="match status" value="1"/>
</dbReference>
<gene>
    <name evidence="5" type="ORF">C5L14_05960</name>
</gene>
<comment type="caution">
    <text evidence="5">The sequence shown here is derived from an EMBL/GenBank/DDBJ whole genome shotgun (WGS) entry which is preliminary data.</text>
</comment>
<dbReference type="OrthoDB" id="9816363at2"/>
<dbReference type="EMBL" id="PUEJ01000002">
    <property type="protein sequence ID" value="PRH88762.1"/>
    <property type="molecule type" value="Genomic_DNA"/>
</dbReference>
<dbReference type="InterPro" id="IPR036388">
    <property type="entry name" value="WH-like_DNA-bd_sf"/>
</dbReference>
<organism evidence="5 6">
    <name type="scientific">Labrys okinawensis</name>
    <dbReference type="NCBI Taxonomy" id="346911"/>
    <lineage>
        <taxon>Bacteria</taxon>
        <taxon>Pseudomonadati</taxon>
        <taxon>Pseudomonadota</taxon>
        <taxon>Alphaproteobacteria</taxon>
        <taxon>Hyphomicrobiales</taxon>
        <taxon>Xanthobacteraceae</taxon>
        <taxon>Labrys</taxon>
    </lineage>
</organism>
<dbReference type="Proteomes" id="UP000237682">
    <property type="component" value="Unassembled WGS sequence"/>
</dbReference>
<dbReference type="PROSITE" id="PS00894">
    <property type="entry name" value="HTH_DEOR_1"/>
    <property type="match status" value="1"/>
</dbReference>
<dbReference type="Pfam" id="PF00455">
    <property type="entry name" value="DeoRC"/>
    <property type="match status" value="1"/>
</dbReference>
<evidence type="ECO:0000256" key="3">
    <source>
        <dbReference type="ARBA" id="ARBA00023163"/>
    </source>
</evidence>
<proteinExistence type="predicted"/>
<keyword evidence="6" id="KW-1185">Reference proteome</keyword>
<evidence type="ECO:0000256" key="1">
    <source>
        <dbReference type="ARBA" id="ARBA00023015"/>
    </source>
</evidence>
<dbReference type="Gene3D" id="1.10.10.10">
    <property type="entry name" value="Winged helix-like DNA-binding domain superfamily/Winged helix DNA-binding domain"/>
    <property type="match status" value="1"/>
</dbReference>
<name>A0A2S9QHG1_9HYPH</name>
<evidence type="ECO:0000313" key="6">
    <source>
        <dbReference type="Proteomes" id="UP000237682"/>
    </source>
</evidence>
<dbReference type="SUPFAM" id="SSF100950">
    <property type="entry name" value="NagB/RpiA/CoA transferase-like"/>
    <property type="match status" value="1"/>
</dbReference>
<dbReference type="SMART" id="SM01134">
    <property type="entry name" value="DeoRC"/>
    <property type="match status" value="1"/>
</dbReference>
<accession>A0A2S9QHG1</accession>
<dbReference type="PANTHER" id="PTHR30363">
    <property type="entry name" value="HTH-TYPE TRANSCRIPTIONAL REGULATOR SRLR-RELATED"/>
    <property type="match status" value="1"/>
</dbReference>
<feature type="domain" description="HTH deoR-type" evidence="4">
    <location>
        <begin position="3"/>
        <end position="58"/>
    </location>
</feature>
<sequence>MHEQERWQAIVRLVQERSVISARELAAVTRASPATIRRDLTHLAAQGMVRRMHGGVRALASPEGSTLEARRFGVSQALNAGRKRAVAERAAALCRDGESIIINGGSTTFHMVEFLRTSRLQILTNSFPIAAALMQDSDNRIILPGGEIYRDQSLILSPFDQDSIQHYTASKMFMSAASIGPLGLIESDPLIARAEAKLLTRAADLIVLADSSKFEPRGSMAVAPLSRIRRLITDDGIPPAARDMLAEAGVEVEIVVVDEG</sequence>
<dbReference type="PANTHER" id="PTHR30363:SF44">
    <property type="entry name" value="AGA OPERON TRANSCRIPTIONAL REPRESSOR-RELATED"/>
    <property type="match status" value="1"/>
</dbReference>
<keyword evidence="3" id="KW-0804">Transcription</keyword>
<keyword evidence="1" id="KW-0805">Transcription regulation</keyword>
<evidence type="ECO:0000313" key="5">
    <source>
        <dbReference type="EMBL" id="PRH88762.1"/>
    </source>
</evidence>
<dbReference type="Gene3D" id="3.40.50.1360">
    <property type="match status" value="1"/>
</dbReference>
<dbReference type="GO" id="GO:0003700">
    <property type="term" value="F:DNA-binding transcription factor activity"/>
    <property type="evidence" value="ECO:0007669"/>
    <property type="project" value="InterPro"/>
</dbReference>
<dbReference type="InterPro" id="IPR001034">
    <property type="entry name" value="DeoR_HTH"/>
</dbReference>
<reference evidence="5 6" key="1">
    <citation type="submission" date="2018-02" db="EMBL/GenBank/DDBJ databases">
        <title>Whole genome sequencing of endophytic bacterium.</title>
        <authorList>
            <person name="Eedara R."/>
            <person name="Podile A.R."/>
        </authorList>
    </citation>
    <scope>NUCLEOTIDE SEQUENCE [LARGE SCALE GENOMIC DNA]</scope>
    <source>
        <strain evidence="5 6">RP1T</strain>
    </source>
</reference>
<dbReference type="RefSeq" id="WP_105861108.1">
    <property type="nucleotide sequence ID" value="NZ_PUEJ01000002.1"/>
</dbReference>
<dbReference type="InterPro" id="IPR018356">
    <property type="entry name" value="Tscrpt_reg_HTH_DeoR_CS"/>
</dbReference>